<evidence type="ECO:0000313" key="3">
    <source>
        <dbReference type="Proteomes" id="UP000838756"/>
    </source>
</evidence>
<dbReference type="AlphaFoldDB" id="A0A8S4R8U3"/>
<evidence type="ECO:0000256" key="1">
    <source>
        <dbReference type="SAM" id="MobiDB-lite"/>
    </source>
</evidence>
<feature type="region of interest" description="Disordered" evidence="1">
    <location>
        <begin position="73"/>
        <end position="101"/>
    </location>
</feature>
<evidence type="ECO:0000313" key="2">
    <source>
        <dbReference type="EMBL" id="CAH2233212.1"/>
    </source>
</evidence>
<accession>A0A8S4R8U3</accession>
<gene>
    <name evidence="2" type="primary">jg2749</name>
    <name evidence="2" type="ORF">PAEG_LOCUS11337</name>
</gene>
<dbReference type="Proteomes" id="UP000838756">
    <property type="component" value="Unassembled WGS sequence"/>
</dbReference>
<dbReference type="OrthoDB" id="7467136at2759"/>
<protein>
    <submittedName>
        <fullName evidence="2">Jg2749 protein</fullName>
    </submittedName>
</protein>
<keyword evidence="3" id="KW-1185">Reference proteome</keyword>
<reference evidence="2" key="1">
    <citation type="submission" date="2022-03" db="EMBL/GenBank/DDBJ databases">
        <authorList>
            <person name="Lindestad O."/>
        </authorList>
    </citation>
    <scope>NUCLEOTIDE SEQUENCE</scope>
</reference>
<name>A0A8S4R8U3_9NEOP</name>
<proteinExistence type="predicted"/>
<comment type="caution">
    <text evidence="2">The sequence shown here is derived from an EMBL/GenBank/DDBJ whole genome shotgun (WGS) entry which is preliminary data.</text>
</comment>
<dbReference type="EMBL" id="CAKXAJ010024948">
    <property type="protein sequence ID" value="CAH2233212.1"/>
    <property type="molecule type" value="Genomic_DNA"/>
</dbReference>
<organism evidence="2 3">
    <name type="scientific">Pararge aegeria aegeria</name>
    <dbReference type="NCBI Taxonomy" id="348720"/>
    <lineage>
        <taxon>Eukaryota</taxon>
        <taxon>Metazoa</taxon>
        <taxon>Ecdysozoa</taxon>
        <taxon>Arthropoda</taxon>
        <taxon>Hexapoda</taxon>
        <taxon>Insecta</taxon>
        <taxon>Pterygota</taxon>
        <taxon>Neoptera</taxon>
        <taxon>Endopterygota</taxon>
        <taxon>Lepidoptera</taxon>
        <taxon>Glossata</taxon>
        <taxon>Ditrysia</taxon>
        <taxon>Papilionoidea</taxon>
        <taxon>Nymphalidae</taxon>
        <taxon>Satyrinae</taxon>
        <taxon>Satyrini</taxon>
        <taxon>Parargina</taxon>
        <taxon>Pararge</taxon>
    </lineage>
</organism>
<sequence>MLGDPDQSAVSVHKRHSCYTTFSSERTSSHVVCKSDANVYYTSRTETDSYTRSKDKSSGSNCEYYKNYEHDEMPVKDDTSFNDHSFSEDNEMRSGDHKDSITNSDLDKLELKLLSKMSRELQTDDDVSSLDSNIKLFKTTVQEIFDNFYNNMQDFELYKKKFNEILTKNKGDSFSEMEDFIRDMIQSIGSSKSLISDKNIAIAHKNVDMSDKMSKENKINVNNMGLKVSKKMNSTLETFLNENYLTDSTFEDHGSKCKPGTKAGDTTFNFDRSSYTTCTEVKMPNRDMLSEINIREKNIGMAENQAASADNIQKLAAKKLQIENYVKLQQDCRTKDRDRNIPVKIASVKKNIHLDEDFIHEAKEEETKFFIFRICNYICKKFRKNSVG</sequence>